<dbReference type="CDD" id="cd00303">
    <property type="entry name" value="retropepsin_like"/>
    <property type="match status" value="1"/>
</dbReference>
<dbReference type="InterPro" id="IPR021109">
    <property type="entry name" value="Peptidase_aspartic_dom_sf"/>
</dbReference>
<feature type="region of interest" description="Disordered" evidence="1">
    <location>
        <begin position="15"/>
        <end position="36"/>
    </location>
</feature>
<reference evidence="3" key="1">
    <citation type="submission" date="2025-08" db="UniProtKB">
        <authorList>
            <consortium name="RefSeq"/>
        </authorList>
    </citation>
    <scope>IDENTIFICATION</scope>
    <source>
        <tissue evidence="3">Leaves</tissue>
    </source>
</reference>
<accession>A0ABM4VM30</accession>
<dbReference type="Proteomes" id="UP001652660">
    <property type="component" value="Chromosome 9c"/>
</dbReference>
<evidence type="ECO:0000256" key="1">
    <source>
        <dbReference type="SAM" id="MobiDB-lite"/>
    </source>
</evidence>
<protein>
    <submittedName>
        <fullName evidence="3">Uncharacterized protein</fullName>
    </submittedName>
</protein>
<dbReference type="PANTHER" id="PTHR33067:SF15">
    <property type="entry name" value="RNA-DIRECTED DNA POLYMERASE"/>
    <property type="match status" value="1"/>
</dbReference>
<dbReference type="Gene3D" id="2.40.70.10">
    <property type="entry name" value="Acid Proteases"/>
    <property type="match status" value="1"/>
</dbReference>
<feature type="compositionally biased region" description="Polar residues" evidence="1">
    <location>
        <begin position="15"/>
        <end position="32"/>
    </location>
</feature>
<keyword evidence="2" id="KW-1185">Reference proteome</keyword>
<dbReference type="RefSeq" id="XP_071920588.1">
    <property type="nucleotide sequence ID" value="XM_072064487.1"/>
</dbReference>
<dbReference type="GeneID" id="140014092"/>
<evidence type="ECO:0000313" key="2">
    <source>
        <dbReference type="Proteomes" id="UP001652660"/>
    </source>
</evidence>
<name>A0ABM4VM30_COFAR</name>
<dbReference type="PANTHER" id="PTHR33067">
    <property type="entry name" value="RNA-DIRECTED DNA POLYMERASE-RELATED"/>
    <property type="match status" value="1"/>
</dbReference>
<proteinExistence type="predicted"/>
<sequence>MAIVINRLESQVQGKLPSQSELNPKNVSTMTLRSGKKIQRSELRIPTDKDKEKIENEFEKEDSNGKNPVVLPDLIVEVKAHPSPFPSRLEKPKKQDKEKEILEVFRKVEINISLLNTIKQVPKYAKFLRDMCVNQRRLRGNERVIVGENVSAFLQRKLPPKCGDPNMFTIPCRIGNILIRQAMLDLGALINVMSKSIYASLNLGPLKEIEIIIQLADRTNAYPDGLVEDVLVKINELVFPTDFYEVFEIVGRNELEIALTKHLELKTTPKVEWSENLKCTIGALHLLPIITRRYKLAPVFVLECHQMVLPSVVQAPVLELKPLPKHLKYAYLGKKETLPVIMSAGLLETQEKKLIRVLREHKKAIGWTIADIKGINPSIYMHRIRLEEDAKPI</sequence>
<gene>
    <name evidence="3" type="primary">LOC140014092</name>
</gene>
<evidence type="ECO:0000313" key="3">
    <source>
        <dbReference type="RefSeq" id="XP_071920588.1"/>
    </source>
</evidence>
<organism evidence="2 3">
    <name type="scientific">Coffea arabica</name>
    <name type="common">Arabian coffee</name>
    <dbReference type="NCBI Taxonomy" id="13443"/>
    <lineage>
        <taxon>Eukaryota</taxon>
        <taxon>Viridiplantae</taxon>
        <taxon>Streptophyta</taxon>
        <taxon>Embryophyta</taxon>
        <taxon>Tracheophyta</taxon>
        <taxon>Spermatophyta</taxon>
        <taxon>Magnoliopsida</taxon>
        <taxon>eudicotyledons</taxon>
        <taxon>Gunneridae</taxon>
        <taxon>Pentapetalae</taxon>
        <taxon>asterids</taxon>
        <taxon>lamiids</taxon>
        <taxon>Gentianales</taxon>
        <taxon>Rubiaceae</taxon>
        <taxon>Ixoroideae</taxon>
        <taxon>Gardenieae complex</taxon>
        <taxon>Bertiereae - Coffeeae clade</taxon>
        <taxon>Coffeeae</taxon>
        <taxon>Coffea</taxon>
    </lineage>
</organism>